<accession>A0A9Q8Z116</accession>
<protein>
    <submittedName>
        <fullName evidence="2">Uncharacterized protein</fullName>
    </submittedName>
</protein>
<name>A0A9Q8Z116_CURCL</name>
<dbReference type="AlphaFoldDB" id="A0A9Q8Z116"/>
<organism evidence="2 3">
    <name type="scientific">Curvularia clavata</name>
    <dbReference type="NCBI Taxonomy" id="95742"/>
    <lineage>
        <taxon>Eukaryota</taxon>
        <taxon>Fungi</taxon>
        <taxon>Dikarya</taxon>
        <taxon>Ascomycota</taxon>
        <taxon>Pezizomycotina</taxon>
        <taxon>Dothideomycetes</taxon>
        <taxon>Pleosporomycetidae</taxon>
        <taxon>Pleosporales</taxon>
        <taxon>Pleosporineae</taxon>
        <taxon>Pleosporaceae</taxon>
        <taxon>Curvularia</taxon>
    </lineage>
</organism>
<feature type="compositionally biased region" description="Polar residues" evidence="1">
    <location>
        <begin position="207"/>
        <end position="217"/>
    </location>
</feature>
<dbReference type="VEuPathDB" id="FungiDB:yc1106_01210"/>
<proteinExistence type="predicted"/>
<sequence>MDSSSITYATSKDWLDIMKNRSKVRMHELIERLGLRAKWSSNKRGKTNFESALVRELVADMGDVVSTLPKEPDELMKFLSDEGSLKEEVDGLLEKHGTKVWGRVGDRDHLLTANEPGVEEGLYPRDLYFENEADKQLIHKLLHWWIGLKACNVILARERLDRERRKKAENRQARAEAEFSGQQEGGTPASFVALAPNSVLHDGDTVSRGSPISSSAMLTPPESGESPIMGAREAAYQAQTSQQRQNIVEGVWNRLEGNRPRDSAGLAHSHATHPGESKGAADQHIANQAAVDRQISVEVAKLVATFPSDDAASEEMPQPDNSIPYRGLDYDGLRALRQYVYGEEHGVPVDEEALLNQLEKTWRERVRADYHKMVENIPVFIARERAFLTWVELKRHLAALQRANERWSAEGHTTAEIERRIQQHRTLMGCTQTIIANFEDVGQGFGLGPNVAVDRDELLRQALVVLAGEKYAVEMQWKPIEFTATMAWLHEHLENFRREEEEDGKGMVWHAG</sequence>
<dbReference type="Proteomes" id="UP001056012">
    <property type="component" value="Chromosome 1"/>
</dbReference>
<dbReference type="OrthoDB" id="3781356at2759"/>
<feature type="region of interest" description="Disordered" evidence="1">
    <location>
        <begin position="204"/>
        <end position="224"/>
    </location>
</feature>
<reference evidence="2" key="1">
    <citation type="submission" date="2021-12" db="EMBL/GenBank/DDBJ databases">
        <title>Curvularia clavata genome.</title>
        <authorList>
            <person name="Cao Y."/>
        </authorList>
    </citation>
    <scope>NUCLEOTIDE SEQUENCE</scope>
    <source>
        <strain evidence="2">Yc1106</strain>
    </source>
</reference>
<dbReference type="EMBL" id="CP089274">
    <property type="protein sequence ID" value="USP73936.1"/>
    <property type="molecule type" value="Genomic_DNA"/>
</dbReference>
<keyword evidence="3" id="KW-1185">Reference proteome</keyword>
<evidence type="ECO:0000256" key="1">
    <source>
        <dbReference type="SAM" id="MobiDB-lite"/>
    </source>
</evidence>
<feature type="region of interest" description="Disordered" evidence="1">
    <location>
        <begin position="256"/>
        <end position="284"/>
    </location>
</feature>
<evidence type="ECO:0000313" key="3">
    <source>
        <dbReference type="Proteomes" id="UP001056012"/>
    </source>
</evidence>
<evidence type="ECO:0000313" key="2">
    <source>
        <dbReference type="EMBL" id="USP73936.1"/>
    </source>
</evidence>
<gene>
    <name evidence="2" type="ORF">yc1106_01210</name>
</gene>